<keyword evidence="2" id="KW-1185">Reference proteome</keyword>
<gene>
    <name evidence="1" type="ORF">EK21DRAFT_90430</name>
</gene>
<reference evidence="1" key="1">
    <citation type="journal article" date="2020" name="Stud. Mycol.">
        <title>101 Dothideomycetes genomes: a test case for predicting lifestyles and emergence of pathogens.</title>
        <authorList>
            <person name="Haridas S."/>
            <person name="Albert R."/>
            <person name="Binder M."/>
            <person name="Bloem J."/>
            <person name="Labutti K."/>
            <person name="Salamov A."/>
            <person name="Andreopoulos B."/>
            <person name="Baker S."/>
            <person name="Barry K."/>
            <person name="Bills G."/>
            <person name="Bluhm B."/>
            <person name="Cannon C."/>
            <person name="Castanera R."/>
            <person name="Culley D."/>
            <person name="Daum C."/>
            <person name="Ezra D."/>
            <person name="Gonzalez J."/>
            <person name="Henrissat B."/>
            <person name="Kuo A."/>
            <person name="Liang C."/>
            <person name="Lipzen A."/>
            <person name="Lutzoni F."/>
            <person name="Magnuson J."/>
            <person name="Mondo S."/>
            <person name="Nolan M."/>
            <person name="Ohm R."/>
            <person name="Pangilinan J."/>
            <person name="Park H.-J."/>
            <person name="Ramirez L."/>
            <person name="Alfaro M."/>
            <person name="Sun H."/>
            <person name="Tritt A."/>
            <person name="Yoshinaga Y."/>
            <person name="Zwiers L.-H."/>
            <person name="Turgeon B."/>
            <person name="Goodwin S."/>
            <person name="Spatafora J."/>
            <person name="Crous P."/>
            <person name="Grigoriev I."/>
        </authorList>
    </citation>
    <scope>NUCLEOTIDE SEQUENCE</scope>
    <source>
        <strain evidence="1">CBS 110217</strain>
    </source>
</reference>
<sequence length="159" mass="18422">MAAAGMKVVERRIRWHQPSFDAGYFTLEFLVRSCSYMRCTDIRDRIYALLSLLGPQASGQFGIVPDYTKSASELFSDLITLHRQLYSAKIKSFVNGRRDWAFDLRSILQLSDSDEVVQQVLAEVWMESNKDDYLVYQSAQHDRRCFGQPACTRTFSQMR</sequence>
<name>A0A9P4H5Y7_9PLEO</name>
<dbReference type="OrthoDB" id="3691841at2759"/>
<comment type="caution">
    <text evidence="1">The sequence shown here is derived from an EMBL/GenBank/DDBJ whole genome shotgun (WGS) entry which is preliminary data.</text>
</comment>
<dbReference type="EMBL" id="ML978209">
    <property type="protein sequence ID" value="KAF2028766.1"/>
    <property type="molecule type" value="Genomic_DNA"/>
</dbReference>
<dbReference type="AlphaFoldDB" id="A0A9P4H5Y7"/>
<protein>
    <submittedName>
        <fullName evidence="1">Uncharacterized protein</fullName>
    </submittedName>
</protein>
<organism evidence="1 2">
    <name type="scientific">Setomelanomma holmii</name>
    <dbReference type="NCBI Taxonomy" id="210430"/>
    <lineage>
        <taxon>Eukaryota</taxon>
        <taxon>Fungi</taxon>
        <taxon>Dikarya</taxon>
        <taxon>Ascomycota</taxon>
        <taxon>Pezizomycotina</taxon>
        <taxon>Dothideomycetes</taxon>
        <taxon>Pleosporomycetidae</taxon>
        <taxon>Pleosporales</taxon>
        <taxon>Pleosporineae</taxon>
        <taxon>Phaeosphaeriaceae</taxon>
        <taxon>Setomelanomma</taxon>
    </lineage>
</organism>
<proteinExistence type="predicted"/>
<evidence type="ECO:0000313" key="1">
    <source>
        <dbReference type="EMBL" id="KAF2028766.1"/>
    </source>
</evidence>
<dbReference type="Proteomes" id="UP000799777">
    <property type="component" value="Unassembled WGS sequence"/>
</dbReference>
<evidence type="ECO:0000313" key="2">
    <source>
        <dbReference type="Proteomes" id="UP000799777"/>
    </source>
</evidence>
<accession>A0A9P4H5Y7</accession>